<gene>
    <name evidence="3" type="ORF">RI129_002408</name>
</gene>
<comment type="catalytic activity">
    <reaction evidence="1">
        <text>peroxynitrite = nitrate</text>
        <dbReference type="Rhea" id="RHEA:63116"/>
        <dbReference type="ChEBI" id="CHEBI:17632"/>
        <dbReference type="ChEBI" id="CHEBI:25941"/>
    </reaction>
    <physiologicalReaction direction="left-to-right" evidence="1">
        <dbReference type="Rhea" id="RHEA:63117"/>
    </physiologicalReaction>
</comment>
<dbReference type="SUPFAM" id="SSF50814">
    <property type="entry name" value="Lipocalins"/>
    <property type="match status" value="1"/>
</dbReference>
<proteinExistence type="predicted"/>
<organism evidence="3 4">
    <name type="scientific">Pyrocoelia pectoralis</name>
    <dbReference type="NCBI Taxonomy" id="417401"/>
    <lineage>
        <taxon>Eukaryota</taxon>
        <taxon>Metazoa</taxon>
        <taxon>Ecdysozoa</taxon>
        <taxon>Arthropoda</taxon>
        <taxon>Hexapoda</taxon>
        <taxon>Insecta</taxon>
        <taxon>Pterygota</taxon>
        <taxon>Neoptera</taxon>
        <taxon>Endopterygota</taxon>
        <taxon>Coleoptera</taxon>
        <taxon>Polyphaga</taxon>
        <taxon>Elateriformia</taxon>
        <taxon>Elateroidea</taxon>
        <taxon>Lampyridae</taxon>
        <taxon>Lampyrinae</taxon>
        <taxon>Pyrocoelia</taxon>
    </lineage>
</organism>
<keyword evidence="4" id="KW-1185">Reference proteome</keyword>
<evidence type="ECO:0000313" key="3">
    <source>
        <dbReference type="EMBL" id="KAK5647516.1"/>
    </source>
</evidence>
<dbReference type="AlphaFoldDB" id="A0AAN7VLF5"/>
<evidence type="ECO:0000259" key="2">
    <source>
        <dbReference type="Pfam" id="PF08768"/>
    </source>
</evidence>
<sequence>MQSQKFHPALEPLKWLVGKWKSIKAEGQFPTIKPFTYIEELEFESVGQPLLNYQSRTWHPVTKNPMHFESGFLRIDPGTSNVAFMVSHNFGLVSLEEGNVIGNTLNLKSKSINRMIFAKEPAVTEITRSYVFCPDSKRISVVVSMATSNTELHEHLIVEYEKV</sequence>
<dbReference type="PANTHER" id="PTHR15854">
    <property type="entry name" value="THAP4 PROTEIN"/>
    <property type="match status" value="1"/>
</dbReference>
<dbReference type="Gene3D" id="2.40.128.20">
    <property type="match status" value="1"/>
</dbReference>
<accession>A0AAN7VLF5</accession>
<dbReference type="CDD" id="cd07828">
    <property type="entry name" value="lipocalin_heme-bd-THAP4-like"/>
    <property type="match status" value="1"/>
</dbReference>
<evidence type="ECO:0000256" key="1">
    <source>
        <dbReference type="ARBA" id="ARBA00036993"/>
    </source>
</evidence>
<evidence type="ECO:0000313" key="4">
    <source>
        <dbReference type="Proteomes" id="UP001329430"/>
    </source>
</evidence>
<dbReference type="Proteomes" id="UP001329430">
    <property type="component" value="Chromosome 2"/>
</dbReference>
<reference evidence="3 4" key="1">
    <citation type="journal article" date="2024" name="Insects">
        <title>An Improved Chromosome-Level Genome Assembly of the Firefly Pyrocoelia pectoralis.</title>
        <authorList>
            <person name="Fu X."/>
            <person name="Meyer-Rochow V.B."/>
            <person name="Ballantyne L."/>
            <person name="Zhu X."/>
        </authorList>
    </citation>
    <scope>NUCLEOTIDE SEQUENCE [LARGE SCALE GENOMIC DNA]</scope>
    <source>
        <strain evidence="3">XCY_ONT2</strain>
    </source>
</reference>
<dbReference type="InterPro" id="IPR014878">
    <property type="entry name" value="THAP4-like_heme-bd"/>
</dbReference>
<dbReference type="Pfam" id="PF08768">
    <property type="entry name" value="THAP4_heme-bd"/>
    <property type="match status" value="1"/>
</dbReference>
<dbReference type="PANTHER" id="PTHR15854:SF4">
    <property type="entry name" value="PEROXYNITRITE ISOMERASE THAP4"/>
    <property type="match status" value="1"/>
</dbReference>
<name>A0AAN7VLF5_9COLE</name>
<dbReference type="EMBL" id="JAVRBK010000002">
    <property type="protein sequence ID" value="KAK5647516.1"/>
    <property type="molecule type" value="Genomic_DNA"/>
</dbReference>
<comment type="caution">
    <text evidence="3">The sequence shown here is derived from an EMBL/GenBank/DDBJ whole genome shotgun (WGS) entry which is preliminary data.</text>
</comment>
<protein>
    <recommendedName>
        <fullName evidence="2">THAP4-like heme-binding domain-containing protein</fullName>
    </recommendedName>
</protein>
<dbReference type="InterPro" id="IPR045165">
    <property type="entry name" value="Nitrobindin"/>
</dbReference>
<dbReference type="InterPro" id="IPR012674">
    <property type="entry name" value="Calycin"/>
</dbReference>
<feature type="domain" description="THAP4-like heme-binding" evidence="2">
    <location>
        <begin position="10"/>
        <end position="162"/>
    </location>
</feature>